<comment type="caution">
    <text evidence="5">The sequence shown here is derived from an EMBL/GenBank/DDBJ whole genome shotgun (WGS) entry which is preliminary data.</text>
</comment>
<evidence type="ECO:0000259" key="4">
    <source>
        <dbReference type="Pfam" id="PF13435"/>
    </source>
</evidence>
<keyword evidence="2" id="KW-0802">TPR repeat</keyword>
<dbReference type="InterPro" id="IPR011990">
    <property type="entry name" value="TPR-like_helical_dom_sf"/>
</dbReference>
<sequence length="752" mass="84444">MARINAFLINSLALLFSLTLHASDGYIGSQQCAACHSDEYQQWQGSQHQQAMMKADESTMQADFDGVERSLGEVVIKPYIEGDSYWLAETDAEGKLSRHKIDYTFGVYPLQQFMVSFDDGRVQLLPYTWDSRSEAEGGQRWYDLYPDFKTADHQFHWLNTGQNWNSMCADCHSTNLQKNFDITTNTYDTDYAEISVGCEACHGPGEEHRQWANAGAKGDDSSLNNIASQIVEYEPTPKVLMPKTLQHSDQVETCAQCHARRNQLNDDNSHLSTGFDSRYRLSLLEPSLYYPDGQIYDEDYVYGSFIQSKMHQQGVTCSNCHNPHTAELKFDINQTCTQCHNAAEYSARKHTMHPVLVTAEAGKGSACVDCHMPQTRYMEVDDRRDHSFTIPRPDLSLTTGAPNACSSCHEDKDDQWALAKMQQHYPNSTLIGSEHFSVAFSRADSGIDSGQSLAKIAQDQNYPAIIRGSALLRMQNYNDPNTIISLKRGVESEQTLVRAGAIAGARQMPIESRWRLLNGLLEDQHLSIRTEAATALSEYMPKLAAADQQRLKKALDEYIDVQLFNGDRGGSHFNIGLSYLNLAEYKKAEQAFKESIRIEPSSDLAYVALADMKRQLNRPEQELSVLDQGVRAAPNSGGLLHARGLYYVRAKQLPLALADLQQATVKSPENPRYQYILAVALMNEDAEQATTAFTKAWQLNPNDLQTLFALTDFLIKQGDKAQAGYYLKALKQRAPKGAPWLGQLEQAYRQLP</sequence>
<feature type="signal peptide" evidence="3">
    <location>
        <begin position="1"/>
        <end position="22"/>
    </location>
</feature>
<dbReference type="PANTHER" id="PTHR35038:SF8">
    <property type="entry name" value="C-TYPE POLYHEME CYTOCHROME OMCC"/>
    <property type="match status" value="1"/>
</dbReference>
<organism evidence="5 6">
    <name type="scientific">Sinobacterium norvegicum</name>
    <dbReference type="NCBI Taxonomy" id="1641715"/>
    <lineage>
        <taxon>Bacteria</taxon>
        <taxon>Pseudomonadati</taxon>
        <taxon>Pseudomonadota</taxon>
        <taxon>Gammaproteobacteria</taxon>
        <taxon>Cellvibrionales</taxon>
        <taxon>Spongiibacteraceae</taxon>
        <taxon>Sinobacterium</taxon>
    </lineage>
</organism>
<dbReference type="Pfam" id="PF14559">
    <property type="entry name" value="TPR_19"/>
    <property type="match status" value="1"/>
</dbReference>
<dbReference type="SUPFAM" id="SSF48452">
    <property type="entry name" value="TPR-like"/>
    <property type="match status" value="1"/>
</dbReference>
<feature type="domain" description="Cytochrome c-552/4" evidence="4">
    <location>
        <begin position="31"/>
        <end position="60"/>
    </location>
</feature>
<dbReference type="Pfam" id="PF02335">
    <property type="entry name" value="Cytochrom_C552"/>
    <property type="match status" value="1"/>
</dbReference>
<dbReference type="PROSITE" id="PS50005">
    <property type="entry name" value="TPR"/>
    <property type="match status" value="1"/>
</dbReference>
<evidence type="ECO:0000256" key="3">
    <source>
        <dbReference type="SAM" id="SignalP"/>
    </source>
</evidence>
<evidence type="ECO:0000256" key="2">
    <source>
        <dbReference type="PROSITE-ProRule" id="PRU00339"/>
    </source>
</evidence>
<proteinExistence type="predicted"/>
<dbReference type="Pfam" id="PF13181">
    <property type="entry name" value="TPR_8"/>
    <property type="match status" value="1"/>
</dbReference>
<dbReference type="Gene3D" id="1.10.1130.10">
    <property type="entry name" value="Flavocytochrome C3, Chain A"/>
    <property type="match status" value="2"/>
</dbReference>
<dbReference type="InterPro" id="IPR023155">
    <property type="entry name" value="Cyt_c-552/4"/>
</dbReference>
<dbReference type="Proteomes" id="UP000838100">
    <property type="component" value="Unassembled WGS sequence"/>
</dbReference>
<accession>A0ABN8EKP2</accession>
<keyword evidence="1 3" id="KW-0732">Signal</keyword>
<evidence type="ECO:0000256" key="1">
    <source>
        <dbReference type="ARBA" id="ARBA00022729"/>
    </source>
</evidence>
<name>A0ABN8EKP2_9GAMM</name>
<reference evidence="5" key="1">
    <citation type="submission" date="2021-12" db="EMBL/GenBank/DDBJ databases">
        <authorList>
            <person name="Rodrigo-Torres L."/>
            <person name="Arahal R. D."/>
            <person name="Lucena T."/>
        </authorList>
    </citation>
    <scope>NUCLEOTIDE SEQUENCE</scope>
    <source>
        <strain evidence="5">CECT 8267</strain>
    </source>
</reference>
<gene>
    <name evidence="5" type="ORF">SIN8267_03114</name>
</gene>
<feature type="chain" id="PRO_5047046776" description="Cytochrome c-552/4 domain-containing protein" evidence="3">
    <location>
        <begin position="23"/>
        <end position="752"/>
    </location>
</feature>
<evidence type="ECO:0000313" key="5">
    <source>
        <dbReference type="EMBL" id="CAH0992975.1"/>
    </source>
</evidence>
<dbReference type="RefSeq" id="WP_237445658.1">
    <property type="nucleotide sequence ID" value="NZ_CAKLPX010000004.1"/>
</dbReference>
<dbReference type="InterPro" id="IPR003321">
    <property type="entry name" value="Cyt_c552"/>
</dbReference>
<dbReference type="Pfam" id="PF13435">
    <property type="entry name" value="Cytochrome_C554"/>
    <property type="match status" value="2"/>
</dbReference>
<dbReference type="InterPro" id="IPR051829">
    <property type="entry name" value="Multiheme_Cytochr_ET"/>
</dbReference>
<dbReference type="Gene3D" id="1.25.40.10">
    <property type="entry name" value="Tetratricopeptide repeat domain"/>
    <property type="match status" value="2"/>
</dbReference>
<dbReference type="InterPro" id="IPR036280">
    <property type="entry name" value="Multihaem_cyt_sf"/>
</dbReference>
<feature type="repeat" description="TPR" evidence="2">
    <location>
        <begin position="569"/>
        <end position="602"/>
    </location>
</feature>
<evidence type="ECO:0000313" key="6">
    <source>
        <dbReference type="Proteomes" id="UP000838100"/>
    </source>
</evidence>
<dbReference type="SUPFAM" id="SSF48695">
    <property type="entry name" value="Multiheme cytochromes"/>
    <property type="match status" value="1"/>
</dbReference>
<dbReference type="SMART" id="SM00028">
    <property type="entry name" value="TPR"/>
    <property type="match status" value="4"/>
</dbReference>
<dbReference type="InterPro" id="IPR019734">
    <property type="entry name" value="TPR_rpt"/>
</dbReference>
<dbReference type="EMBL" id="CAKLPX010000004">
    <property type="protein sequence ID" value="CAH0992975.1"/>
    <property type="molecule type" value="Genomic_DNA"/>
</dbReference>
<keyword evidence="6" id="KW-1185">Reference proteome</keyword>
<dbReference type="PANTHER" id="PTHR35038">
    <property type="entry name" value="DISSIMILATORY SULFITE REDUCTASE SIRA"/>
    <property type="match status" value="1"/>
</dbReference>
<protein>
    <recommendedName>
        <fullName evidence="4">Cytochrome c-552/4 domain-containing protein</fullName>
    </recommendedName>
</protein>
<feature type="domain" description="Cytochrome c-552/4" evidence="4">
    <location>
        <begin position="163"/>
        <end position="203"/>
    </location>
</feature>